<name>A0A1I7WMU9_HETBA</name>
<dbReference type="AlphaFoldDB" id="A0A1I7WMU9"/>
<evidence type="ECO:0000313" key="1">
    <source>
        <dbReference type="Proteomes" id="UP000095283"/>
    </source>
</evidence>
<dbReference type="Proteomes" id="UP000095283">
    <property type="component" value="Unplaced"/>
</dbReference>
<accession>A0A1I7WMU9</accession>
<keyword evidence="1" id="KW-1185">Reference proteome</keyword>
<evidence type="ECO:0000313" key="2">
    <source>
        <dbReference type="WBParaSite" id="Hba_06454"/>
    </source>
</evidence>
<protein>
    <submittedName>
        <fullName evidence="2">Uncharacterized protein</fullName>
    </submittedName>
</protein>
<dbReference type="WBParaSite" id="Hba_06454">
    <property type="protein sequence ID" value="Hba_06454"/>
    <property type="gene ID" value="Hba_06454"/>
</dbReference>
<sequence>METLILGNDAGPDTLRRTIQRNRIKPIQPPVMGNIDASKYRYVSDQGDLLLKDDDNMIIVASRSLLNHIFVVLNLVNLFGDGRFKQIPKKSKERALRNFEIQAIDAIKSTLGVEVLGYEMKCHFHYAQCINCRANALHFGKVLKESATVGTFFRRLQMLPFMPPHLVALSSALEPPRTPVVDV</sequence>
<reference evidence="2" key="1">
    <citation type="submission" date="2016-11" db="UniProtKB">
        <authorList>
            <consortium name="WormBaseParasite"/>
        </authorList>
    </citation>
    <scope>IDENTIFICATION</scope>
</reference>
<organism evidence="1 2">
    <name type="scientific">Heterorhabditis bacteriophora</name>
    <name type="common">Entomopathogenic nematode worm</name>
    <dbReference type="NCBI Taxonomy" id="37862"/>
    <lineage>
        <taxon>Eukaryota</taxon>
        <taxon>Metazoa</taxon>
        <taxon>Ecdysozoa</taxon>
        <taxon>Nematoda</taxon>
        <taxon>Chromadorea</taxon>
        <taxon>Rhabditida</taxon>
        <taxon>Rhabditina</taxon>
        <taxon>Rhabditomorpha</taxon>
        <taxon>Strongyloidea</taxon>
        <taxon>Heterorhabditidae</taxon>
        <taxon>Heterorhabditis</taxon>
    </lineage>
</organism>
<proteinExistence type="predicted"/>